<dbReference type="OrthoDB" id="10619834at2759"/>
<keyword evidence="3" id="KW-1185">Reference proteome</keyword>
<organism evidence="2 3">
    <name type="scientific">Paraglomus brasilianum</name>
    <dbReference type="NCBI Taxonomy" id="144538"/>
    <lineage>
        <taxon>Eukaryota</taxon>
        <taxon>Fungi</taxon>
        <taxon>Fungi incertae sedis</taxon>
        <taxon>Mucoromycota</taxon>
        <taxon>Glomeromycotina</taxon>
        <taxon>Glomeromycetes</taxon>
        <taxon>Paraglomerales</taxon>
        <taxon>Paraglomeraceae</taxon>
        <taxon>Paraglomus</taxon>
    </lineage>
</organism>
<evidence type="ECO:0000313" key="3">
    <source>
        <dbReference type="Proteomes" id="UP000789739"/>
    </source>
</evidence>
<proteinExistence type="predicted"/>
<evidence type="ECO:0000256" key="1">
    <source>
        <dbReference type="SAM" id="Coils"/>
    </source>
</evidence>
<protein>
    <submittedName>
        <fullName evidence="2">1172_t:CDS:1</fullName>
    </submittedName>
</protein>
<dbReference type="AlphaFoldDB" id="A0A9N9FQ12"/>
<comment type="caution">
    <text evidence="2">The sequence shown here is derived from an EMBL/GenBank/DDBJ whole genome shotgun (WGS) entry which is preliminary data.</text>
</comment>
<keyword evidence="1" id="KW-0175">Coiled coil</keyword>
<name>A0A9N9FQ12_9GLOM</name>
<feature type="coiled-coil region" evidence="1">
    <location>
        <begin position="7"/>
        <end position="132"/>
    </location>
</feature>
<evidence type="ECO:0000313" key="2">
    <source>
        <dbReference type="EMBL" id="CAG8548456.1"/>
    </source>
</evidence>
<reference evidence="2" key="1">
    <citation type="submission" date="2021-06" db="EMBL/GenBank/DDBJ databases">
        <authorList>
            <person name="Kallberg Y."/>
            <person name="Tangrot J."/>
            <person name="Rosling A."/>
        </authorList>
    </citation>
    <scope>NUCLEOTIDE SEQUENCE</scope>
    <source>
        <strain evidence="2">BR232B</strain>
    </source>
</reference>
<sequence>MTIHEQIARLEQTILRLHQHIEEIEKEFNKLSASDLPKRMEAKERELNHLQSKLLVCQQEKEAIQQALDEKVKELENSNLTKEEKAEQIIKLTENNRNELNSVSQKLEKYPAQEDKETVQEINLEKINQEREQTGETELLEGGELDLTTFKNLEEIEIYRKFLKTPITKLSVEGLTKLKVLI</sequence>
<accession>A0A9N9FQ12</accession>
<gene>
    <name evidence="2" type="ORF">PBRASI_LOCUS4956</name>
</gene>
<dbReference type="Proteomes" id="UP000789739">
    <property type="component" value="Unassembled WGS sequence"/>
</dbReference>
<dbReference type="EMBL" id="CAJVPI010000543">
    <property type="protein sequence ID" value="CAG8548456.1"/>
    <property type="molecule type" value="Genomic_DNA"/>
</dbReference>